<feature type="region of interest" description="Disordered" evidence="1">
    <location>
        <begin position="60"/>
        <end position="84"/>
    </location>
</feature>
<evidence type="ECO:0000256" key="1">
    <source>
        <dbReference type="SAM" id="MobiDB-lite"/>
    </source>
</evidence>
<dbReference type="Proteomes" id="UP000483802">
    <property type="component" value="Unassembled WGS sequence"/>
</dbReference>
<dbReference type="AlphaFoldDB" id="A0A6L6XB32"/>
<dbReference type="EMBL" id="WPNZ01000036">
    <property type="protein sequence ID" value="MVO90680.1"/>
    <property type="molecule type" value="Genomic_DNA"/>
</dbReference>
<reference evidence="2 3" key="1">
    <citation type="submission" date="2019-11" db="EMBL/GenBank/DDBJ databases">
        <title>Streptomyces typhae sp. nov., a novel endophytic actinomycete isolated from the root of cattail pollen (Typha angustifolia L.).</title>
        <authorList>
            <person name="Peng C."/>
        </authorList>
    </citation>
    <scope>NUCLEOTIDE SEQUENCE [LARGE SCALE GENOMIC DNA]</scope>
    <source>
        <strain evidence="3">p1417</strain>
    </source>
</reference>
<organism evidence="2 3">
    <name type="scientific">Streptomyces typhae</name>
    <dbReference type="NCBI Taxonomy" id="2681492"/>
    <lineage>
        <taxon>Bacteria</taxon>
        <taxon>Bacillati</taxon>
        <taxon>Actinomycetota</taxon>
        <taxon>Actinomycetes</taxon>
        <taxon>Kitasatosporales</taxon>
        <taxon>Streptomycetaceae</taxon>
        <taxon>Streptomyces</taxon>
    </lineage>
</organism>
<keyword evidence="3" id="KW-1185">Reference proteome</keyword>
<accession>A0A6L6XB32</accession>
<sequence length="136" mass="13649">MWSRARLVWCSLAGVLVVVLGVGVLCGTAAGGFAGVTSVRAEAGAGAGASVRAASVPQARDLPGVPGCGRGQGDDAQRPAAPPRFPSSYELLPALYDNRADASSWGVDQTALCLAPGRAPPALVSPSPIDLSVLRV</sequence>
<gene>
    <name evidence="2" type="ORF">GPA10_39530</name>
</gene>
<comment type="caution">
    <text evidence="2">The sequence shown here is derived from an EMBL/GenBank/DDBJ whole genome shotgun (WGS) entry which is preliminary data.</text>
</comment>
<dbReference type="RefSeq" id="WP_157169640.1">
    <property type="nucleotide sequence ID" value="NZ_WPNZ01000036.1"/>
</dbReference>
<evidence type="ECO:0000313" key="2">
    <source>
        <dbReference type="EMBL" id="MVO90680.1"/>
    </source>
</evidence>
<protein>
    <submittedName>
        <fullName evidence="2">Uncharacterized protein</fullName>
    </submittedName>
</protein>
<name>A0A6L6XB32_9ACTN</name>
<evidence type="ECO:0000313" key="3">
    <source>
        <dbReference type="Proteomes" id="UP000483802"/>
    </source>
</evidence>
<proteinExistence type="predicted"/>